<dbReference type="AlphaFoldDB" id="A0AB94IWR9"/>
<reference evidence="2 3" key="2">
    <citation type="submission" date="2010-03" db="EMBL/GenBank/DDBJ databases">
        <authorList>
            <person name="Pajon A."/>
        </authorList>
    </citation>
    <scope>NUCLEOTIDE SEQUENCE [LARGE SCALE GENOMIC DNA]</scope>
    <source>
        <strain evidence="2 3">SGP1</strain>
    </source>
</reference>
<name>A0AB94IWR9_9BACT</name>
<feature type="compositionally biased region" description="Basic and acidic residues" evidence="1">
    <location>
        <begin position="17"/>
        <end position="33"/>
    </location>
</feature>
<dbReference type="RefSeq" id="WP_015556291.1">
    <property type="nucleotide sequence ID" value="NC_021038.1"/>
</dbReference>
<keyword evidence="3" id="KW-1185">Reference proteome</keyword>
<dbReference type="KEGG" id="sbr:SY1_08470"/>
<evidence type="ECO:0008006" key="4">
    <source>
        <dbReference type="Google" id="ProtNLM"/>
    </source>
</evidence>
<organism evidence="2 3">
    <name type="scientific">Fretibacterium fastidiosum</name>
    <dbReference type="NCBI Taxonomy" id="651822"/>
    <lineage>
        <taxon>Bacteria</taxon>
        <taxon>Thermotogati</taxon>
        <taxon>Synergistota</taxon>
        <taxon>Synergistia</taxon>
        <taxon>Synergistales</taxon>
        <taxon>Aminobacteriaceae</taxon>
        <taxon>Fretibacterium</taxon>
    </lineage>
</organism>
<dbReference type="EMBL" id="FP929056">
    <property type="protein sequence ID" value="CBL28144.1"/>
    <property type="molecule type" value="Genomic_DNA"/>
</dbReference>
<feature type="region of interest" description="Disordered" evidence="1">
    <location>
        <begin position="1"/>
        <end position="33"/>
    </location>
</feature>
<feature type="compositionally biased region" description="Basic and acidic residues" evidence="1">
    <location>
        <begin position="106"/>
        <end position="115"/>
    </location>
</feature>
<gene>
    <name evidence="2" type="ORF">SY1_08470</name>
</gene>
<accession>A0AB94IWR9</accession>
<sequence length="133" mass="15140">MTIDALRESASRAGRARRTEVDPEVHRSKEAGRLRESCQQFESILWAKLWKEMRNTARSFTTSKDRPWKQMEDLSLEMACDELVERSGGAGLWKMLYDSMIERVAAEQERERADGEGQDAGDAEAPVSFDARA</sequence>
<protein>
    <recommendedName>
        <fullName evidence="4">Rod binding protein</fullName>
    </recommendedName>
</protein>
<feature type="region of interest" description="Disordered" evidence="1">
    <location>
        <begin position="106"/>
        <end position="133"/>
    </location>
</feature>
<feature type="compositionally biased region" description="Basic and acidic residues" evidence="1">
    <location>
        <begin position="1"/>
        <end position="10"/>
    </location>
</feature>
<evidence type="ECO:0000313" key="2">
    <source>
        <dbReference type="EMBL" id="CBL28144.1"/>
    </source>
</evidence>
<proteinExistence type="predicted"/>
<evidence type="ECO:0000313" key="3">
    <source>
        <dbReference type="Proteomes" id="UP000008957"/>
    </source>
</evidence>
<reference evidence="3" key="1">
    <citation type="submission" date="2010-03" db="EMBL/GenBank/DDBJ databases">
        <title>The genome sequence of Synergistetes sp. SGP1.</title>
        <authorList>
            <consortium name="metaHIT consortium -- http://www.metahit.eu/"/>
            <person name="Pajon A."/>
            <person name="Turner K."/>
            <person name="Parkhill J."/>
            <person name="Wade W."/>
            <person name="Vartoukian S."/>
        </authorList>
    </citation>
    <scope>NUCLEOTIDE SEQUENCE [LARGE SCALE GENOMIC DNA]</scope>
    <source>
        <strain evidence="3">SGP1</strain>
    </source>
</reference>
<evidence type="ECO:0000256" key="1">
    <source>
        <dbReference type="SAM" id="MobiDB-lite"/>
    </source>
</evidence>
<dbReference type="Proteomes" id="UP000008957">
    <property type="component" value="Chromosome"/>
</dbReference>